<reference evidence="3" key="1">
    <citation type="submission" date="2016-07" db="EMBL/GenBank/DDBJ databases">
        <title>Sequence Frankia sp. strain CcI1.17.</title>
        <authorList>
            <person name="Ghodhbane-Gtari F."/>
            <person name="Swanson E."/>
            <person name="Gueddou A."/>
            <person name="Morris K."/>
            <person name="Hezbri K."/>
            <person name="Ktari A."/>
            <person name="Nouioui I."/>
            <person name="Abebe-Akele F."/>
            <person name="Simpson S."/>
            <person name="Thomas K."/>
            <person name="Gtari M."/>
            <person name="Tisa L.S."/>
            <person name="Hurst S."/>
        </authorList>
    </citation>
    <scope>NUCLEOTIDE SEQUENCE [LARGE SCALE GENOMIC DNA]</scope>
    <source>
        <strain evidence="3">Cc1.17</strain>
    </source>
</reference>
<evidence type="ECO:0000256" key="1">
    <source>
        <dbReference type="SAM" id="Phobius"/>
    </source>
</evidence>
<name>A0A1S1QKR5_9ACTN</name>
<gene>
    <name evidence="2" type="ORF">CC117_21870</name>
</gene>
<organism evidence="2 3">
    <name type="scientific">Parafrankia colletiae</name>
    <dbReference type="NCBI Taxonomy" id="573497"/>
    <lineage>
        <taxon>Bacteria</taxon>
        <taxon>Bacillati</taxon>
        <taxon>Actinomycetota</taxon>
        <taxon>Actinomycetes</taxon>
        <taxon>Frankiales</taxon>
        <taxon>Frankiaceae</taxon>
        <taxon>Parafrankia</taxon>
    </lineage>
</organism>
<keyword evidence="1" id="KW-0812">Transmembrane</keyword>
<dbReference type="EMBL" id="MBLM01000128">
    <property type="protein sequence ID" value="OHV34277.1"/>
    <property type="molecule type" value="Genomic_DNA"/>
</dbReference>
<comment type="caution">
    <text evidence="2">The sequence shown here is derived from an EMBL/GenBank/DDBJ whole genome shotgun (WGS) entry which is preliminary data.</text>
</comment>
<sequence>MGHTSDGVLRRLLDEPAGVADADREHTASCPRCLAALATMREDAAVVHAALAAAGSIAGTIAAPVDEDAAWHRLVAAAPAASAAATGRPAARSPRRRRVGQFARRPIVAALAASVVIAGAGTAAANGWLQIFQTERVAVIGLRASDLVALPDLSAYGELEWSQQPALREVDDAAAAAEQTGLDVPDVEHLPRGVDGQSLIQVSDEAEAVFTFSTQRAAQAAAAEGRPLPPVPPGLDGSRVRLTAGPGVAQMWPSTSGAPALIVGHAVAPRAFSSGVPFGTVRDYVLSLPGLPDEVAAQLRTYAADGTTLPLPVPSDEFTTKPVDVDGTPATALASRDGTFAAVVWVNGGELFAVAGSLSTDEVLTTARELR</sequence>
<evidence type="ECO:0000313" key="3">
    <source>
        <dbReference type="Proteomes" id="UP000179627"/>
    </source>
</evidence>
<protein>
    <recommendedName>
        <fullName evidence="4">DUF4367 domain-containing protein</fullName>
    </recommendedName>
</protein>
<evidence type="ECO:0008006" key="4">
    <source>
        <dbReference type="Google" id="ProtNLM"/>
    </source>
</evidence>
<dbReference type="Proteomes" id="UP000179627">
    <property type="component" value="Unassembled WGS sequence"/>
</dbReference>
<dbReference type="RefSeq" id="WP_071086431.1">
    <property type="nucleotide sequence ID" value="NZ_MBLM01000128.1"/>
</dbReference>
<keyword evidence="1" id="KW-1133">Transmembrane helix</keyword>
<accession>A0A1S1QKR5</accession>
<dbReference type="AlphaFoldDB" id="A0A1S1QKR5"/>
<keyword evidence="1" id="KW-0472">Membrane</keyword>
<keyword evidence="3" id="KW-1185">Reference proteome</keyword>
<proteinExistence type="predicted"/>
<feature type="transmembrane region" description="Helical" evidence="1">
    <location>
        <begin position="107"/>
        <end position="129"/>
    </location>
</feature>
<evidence type="ECO:0000313" key="2">
    <source>
        <dbReference type="EMBL" id="OHV34277.1"/>
    </source>
</evidence>